<feature type="domain" description="N-acetyltransferase" evidence="3">
    <location>
        <begin position="188"/>
        <end position="339"/>
    </location>
</feature>
<evidence type="ECO:0000313" key="5">
    <source>
        <dbReference type="Proteomes" id="UP001523216"/>
    </source>
</evidence>
<dbReference type="InterPro" id="IPR039538">
    <property type="entry name" value="BetI_C"/>
</dbReference>
<accession>A0ABT0Y178</accession>
<dbReference type="SUPFAM" id="SSF48498">
    <property type="entry name" value="Tetracyclin repressor-like, C-terminal domain"/>
    <property type="match status" value="1"/>
</dbReference>
<dbReference type="EMBL" id="JAMQOL010000023">
    <property type="protein sequence ID" value="MCM4079722.1"/>
    <property type="molecule type" value="Genomic_DNA"/>
</dbReference>
<evidence type="ECO:0000259" key="3">
    <source>
        <dbReference type="PROSITE" id="PS51186"/>
    </source>
</evidence>
<evidence type="ECO:0000313" key="4">
    <source>
        <dbReference type="EMBL" id="MCM4079722.1"/>
    </source>
</evidence>
<reference evidence="4 5" key="1">
    <citation type="submission" date="2022-06" db="EMBL/GenBank/DDBJ databases">
        <title>Actinoplanes abujensis sp. nov., isolated from Nigerian arid soil.</title>
        <authorList>
            <person name="Ding P."/>
        </authorList>
    </citation>
    <scope>NUCLEOTIDE SEQUENCE [LARGE SCALE GENOMIC DNA]</scope>
    <source>
        <strain evidence="5">TRM88002</strain>
    </source>
</reference>
<organism evidence="4 5">
    <name type="scientific">Paractinoplanes hotanensis</name>
    <dbReference type="NCBI Taxonomy" id="2906497"/>
    <lineage>
        <taxon>Bacteria</taxon>
        <taxon>Bacillati</taxon>
        <taxon>Actinomycetota</taxon>
        <taxon>Actinomycetes</taxon>
        <taxon>Micromonosporales</taxon>
        <taxon>Micromonosporaceae</taxon>
        <taxon>Paractinoplanes</taxon>
    </lineage>
</organism>
<dbReference type="Gene3D" id="3.40.630.30">
    <property type="match status" value="1"/>
</dbReference>
<dbReference type="Proteomes" id="UP001523216">
    <property type="component" value="Unassembled WGS sequence"/>
</dbReference>
<keyword evidence="2 4" id="KW-0012">Acyltransferase</keyword>
<dbReference type="InterPro" id="IPR000182">
    <property type="entry name" value="GNAT_dom"/>
</dbReference>
<name>A0ABT0Y178_9ACTN</name>
<dbReference type="GO" id="GO:0016746">
    <property type="term" value="F:acyltransferase activity"/>
    <property type="evidence" value="ECO:0007669"/>
    <property type="project" value="UniProtKB-KW"/>
</dbReference>
<comment type="caution">
    <text evidence="4">The sequence shown here is derived from an EMBL/GenBank/DDBJ whole genome shotgun (WGS) entry which is preliminary data.</text>
</comment>
<evidence type="ECO:0000256" key="2">
    <source>
        <dbReference type="ARBA" id="ARBA00023315"/>
    </source>
</evidence>
<dbReference type="PANTHER" id="PTHR43877:SF2">
    <property type="entry name" value="AMINOALKYLPHOSPHONATE N-ACETYLTRANSFERASE-RELATED"/>
    <property type="match status" value="1"/>
</dbReference>
<dbReference type="Pfam" id="PF00583">
    <property type="entry name" value="Acetyltransf_1"/>
    <property type="match status" value="1"/>
</dbReference>
<proteinExistence type="predicted"/>
<dbReference type="EC" id="2.3.1.-" evidence="4"/>
<dbReference type="InterPro" id="IPR036271">
    <property type="entry name" value="Tet_transcr_reg_TetR-rel_C_sf"/>
</dbReference>
<keyword evidence="5" id="KW-1185">Reference proteome</keyword>
<dbReference type="PROSITE" id="PS51186">
    <property type="entry name" value="GNAT"/>
    <property type="match status" value="1"/>
</dbReference>
<gene>
    <name evidence="4" type="ORF">LXN57_19290</name>
</gene>
<sequence>MSTLQYYFGSREDMLRAVFRYAARADFAAVGEQLAGVHGAWERLVVVASYLTGAVDGDTSWRVWAESWRWALRDAELRTDVLNDYLRWRELLAAEIDAGIRAGVFRTDATAIDGARQALALIDGLALPVVLGDPSMGRETARELLVDALGRLVSRVEAGTRPEAGSAGRVDRPAVPVGAGAEGRPVGVALRPARRADVPAVAVIWAVGWRDGHLGNVPDVLVRARTGESFGVRAGERMADTTVAVVGGVVAGFVMVVGEEIEQVYVDTSFRGSGVAGVLLAEAERLVAAGGHANAWLAVVPGNSRARRFYERSGWADAGAFDYEARHEGGAILVPCRRYTKQVAG</sequence>
<dbReference type="Pfam" id="PF13977">
    <property type="entry name" value="TetR_C_6"/>
    <property type="match status" value="1"/>
</dbReference>
<evidence type="ECO:0000256" key="1">
    <source>
        <dbReference type="ARBA" id="ARBA00022679"/>
    </source>
</evidence>
<dbReference type="InterPro" id="IPR050832">
    <property type="entry name" value="Bact_Acetyltransf"/>
</dbReference>
<keyword evidence="1 4" id="KW-0808">Transferase</keyword>
<protein>
    <submittedName>
        <fullName evidence="4">GNAT family N-acetyltransferase</fullName>
        <ecNumber evidence="4">2.3.1.-</ecNumber>
    </submittedName>
</protein>
<dbReference type="SUPFAM" id="SSF55729">
    <property type="entry name" value="Acyl-CoA N-acyltransferases (Nat)"/>
    <property type="match status" value="1"/>
</dbReference>
<dbReference type="Gene3D" id="1.10.357.10">
    <property type="entry name" value="Tetracycline Repressor, domain 2"/>
    <property type="match status" value="1"/>
</dbReference>
<dbReference type="InterPro" id="IPR016181">
    <property type="entry name" value="Acyl_CoA_acyltransferase"/>
</dbReference>
<dbReference type="PANTHER" id="PTHR43877">
    <property type="entry name" value="AMINOALKYLPHOSPHONATE N-ACETYLTRANSFERASE-RELATED-RELATED"/>
    <property type="match status" value="1"/>
</dbReference>